<gene>
    <name evidence="8" type="primary">flgB</name>
    <name evidence="8" type="ORF">CFter6_2920</name>
</gene>
<keyword evidence="8" id="KW-0966">Cell projection</keyword>
<evidence type="ECO:0000256" key="3">
    <source>
        <dbReference type="ARBA" id="ARBA00014376"/>
    </source>
</evidence>
<dbReference type="InterPro" id="IPR001444">
    <property type="entry name" value="Flag_bb_rod_N"/>
</dbReference>
<keyword evidence="4 6" id="KW-0975">Bacterial flagellum</keyword>
<evidence type="ECO:0000313" key="9">
    <source>
        <dbReference type="Proteomes" id="UP000072421"/>
    </source>
</evidence>
<sequence length="127" mass="13508">MTQGLEGVTTAILGLAMDAASLRQQAIAANIANANTTGYVPQGVSFEAQLEDARRGLRTQGRIDPFAIAGVKLQMQAMQNVSGQTSPIQLDTEVAALSQNTMQYQVLAKGLNKHFAILESAFSDGKR</sequence>
<accession>A0A127PCN4</accession>
<dbReference type="RefSeq" id="WP_061540372.1">
    <property type="nucleotide sequence ID" value="NZ_CP013232.1"/>
</dbReference>
<dbReference type="GO" id="GO:0030694">
    <property type="term" value="C:bacterial-type flagellum basal body, rod"/>
    <property type="evidence" value="ECO:0007669"/>
    <property type="project" value="InterPro"/>
</dbReference>
<organism evidence="8">
    <name type="scientific">Collimonas fungivorans</name>
    <dbReference type="NCBI Taxonomy" id="158899"/>
    <lineage>
        <taxon>Bacteria</taxon>
        <taxon>Pseudomonadati</taxon>
        <taxon>Pseudomonadota</taxon>
        <taxon>Betaproteobacteria</taxon>
        <taxon>Burkholderiales</taxon>
        <taxon>Oxalobacteraceae</taxon>
        <taxon>Collimonas</taxon>
    </lineage>
</organism>
<evidence type="ECO:0000259" key="7">
    <source>
        <dbReference type="Pfam" id="PF00460"/>
    </source>
</evidence>
<evidence type="ECO:0000256" key="5">
    <source>
        <dbReference type="ARBA" id="ARBA00024934"/>
    </source>
</evidence>
<evidence type="ECO:0000256" key="6">
    <source>
        <dbReference type="PIRNR" id="PIRNR002889"/>
    </source>
</evidence>
<proteinExistence type="inferred from homology"/>
<feature type="domain" description="Flagellar basal body rod protein N-terminal" evidence="7">
    <location>
        <begin position="16"/>
        <end position="39"/>
    </location>
</feature>
<dbReference type="EMBL" id="CP013232">
    <property type="protein sequence ID" value="AMO95586.1"/>
    <property type="molecule type" value="Genomic_DNA"/>
</dbReference>
<dbReference type="InterPro" id="IPR019776">
    <property type="entry name" value="Flagellar_basal_body_rod_CS"/>
</dbReference>
<evidence type="ECO:0000256" key="4">
    <source>
        <dbReference type="ARBA" id="ARBA00023143"/>
    </source>
</evidence>
<keyword evidence="8" id="KW-0282">Flagellum</keyword>
<name>A0A127PCN4_9BURK</name>
<dbReference type="OrthoDB" id="9133466at2"/>
<dbReference type="PATRIC" id="fig|158899.10.peg.2917"/>
<evidence type="ECO:0000256" key="1">
    <source>
        <dbReference type="ARBA" id="ARBA00004117"/>
    </source>
</evidence>
<comment type="subcellular location">
    <subcellularLocation>
        <location evidence="1 6">Bacterial flagellum basal body</location>
    </subcellularLocation>
</comment>
<reference evidence="8 9" key="1">
    <citation type="submission" date="2015-11" db="EMBL/GenBank/DDBJ databases">
        <title>Exploring the genomic traits of fungus-feeding bacterial genus Collimonas.</title>
        <authorList>
            <person name="Song C."/>
            <person name="Schmidt R."/>
            <person name="de Jager V."/>
            <person name="Krzyzanowska D."/>
            <person name="Jongedijk E."/>
            <person name="Cankar K."/>
            <person name="Beekwilder J."/>
            <person name="van Veen A."/>
            <person name="de Boer W."/>
            <person name="van Veen J.A."/>
            <person name="Garbeva P."/>
        </authorList>
    </citation>
    <scope>NUCLEOTIDE SEQUENCE [LARGE SCALE GENOMIC DNA]</scope>
    <source>
        <strain evidence="8 9">Ter6</strain>
    </source>
</reference>
<dbReference type="PIRSF" id="PIRSF002889">
    <property type="entry name" value="Rod_FlgB"/>
    <property type="match status" value="1"/>
</dbReference>
<comment type="similarity">
    <text evidence="2 6">Belongs to the flagella basal body rod proteins family.</text>
</comment>
<dbReference type="Pfam" id="PF00460">
    <property type="entry name" value="Flg_bb_rod"/>
    <property type="match status" value="1"/>
</dbReference>
<evidence type="ECO:0000256" key="2">
    <source>
        <dbReference type="ARBA" id="ARBA00009677"/>
    </source>
</evidence>
<dbReference type="InterPro" id="IPR006300">
    <property type="entry name" value="FlgB"/>
</dbReference>
<protein>
    <recommendedName>
        <fullName evidence="3 6">Flagellar basal body rod protein FlgB</fullName>
    </recommendedName>
</protein>
<evidence type="ECO:0000313" key="8">
    <source>
        <dbReference type="EMBL" id="AMO95586.1"/>
    </source>
</evidence>
<comment type="subunit">
    <text evidence="6">The basal body constitutes a major portion of the flagellar organelle and consists of a number of rings mounted on a central rod.</text>
</comment>
<dbReference type="PROSITE" id="PS00588">
    <property type="entry name" value="FLAGELLA_BB_ROD"/>
    <property type="match status" value="1"/>
</dbReference>
<dbReference type="AlphaFoldDB" id="A0A127PCN4"/>
<dbReference type="Proteomes" id="UP000072421">
    <property type="component" value="Chromosome"/>
</dbReference>
<keyword evidence="8" id="KW-0969">Cilium</keyword>
<dbReference type="GO" id="GO:0071973">
    <property type="term" value="P:bacterial-type flagellum-dependent cell motility"/>
    <property type="evidence" value="ECO:0007669"/>
    <property type="project" value="InterPro"/>
</dbReference>
<comment type="function">
    <text evidence="5 6">Structural component of flagellum, the bacterial motility apparatus. Part of the rod structure of flagellar basal body.</text>
</comment>
<dbReference type="NCBIfam" id="TIGR01396">
    <property type="entry name" value="FlgB"/>
    <property type="match status" value="1"/>
</dbReference>